<dbReference type="SUPFAM" id="SSF52540">
    <property type="entry name" value="P-loop containing nucleoside triphosphate hydrolases"/>
    <property type="match status" value="1"/>
</dbReference>
<reference evidence="11" key="1">
    <citation type="submission" date="2023-11" db="EMBL/GenBank/DDBJ databases">
        <title>Completed genome sequence of Mycoplasma equirhinis type strain M432/72.</title>
        <authorList>
            <person name="Spergser J."/>
        </authorList>
    </citation>
    <scope>NUCLEOTIDE SEQUENCE [LARGE SCALE GENOMIC DNA]</scope>
    <source>
        <strain evidence="11">M432/72</strain>
    </source>
</reference>
<dbReference type="Proteomes" id="UP001303601">
    <property type="component" value="Chromosome"/>
</dbReference>
<evidence type="ECO:0000256" key="8">
    <source>
        <dbReference type="HAMAP-Rule" id="MF_00124"/>
    </source>
</evidence>
<feature type="binding site" evidence="8">
    <location>
        <position position="181"/>
    </location>
    <ligand>
        <name>Zn(2+)</name>
        <dbReference type="ChEBI" id="CHEBI:29105"/>
    </ligand>
</feature>
<feature type="binding site" evidence="8">
    <location>
        <begin position="15"/>
        <end position="22"/>
    </location>
    <ligand>
        <name>ATP</name>
        <dbReference type="ChEBI" id="CHEBI:30616"/>
    </ligand>
</feature>
<proteinExistence type="inferred from homology"/>
<protein>
    <recommendedName>
        <fullName evidence="2 8">Thymidine kinase</fullName>
        <ecNumber evidence="2 8">2.7.1.21</ecNumber>
    </recommendedName>
</protein>
<evidence type="ECO:0000256" key="1">
    <source>
        <dbReference type="ARBA" id="ARBA00007587"/>
    </source>
</evidence>
<evidence type="ECO:0000256" key="3">
    <source>
        <dbReference type="ARBA" id="ARBA00022634"/>
    </source>
</evidence>
<dbReference type="NCBIfam" id="NF003296">
    <property type="entry name" value="PRK04296.1-1"/>
    <property type="match status" value="1"/>
</dbReference>
<keyword evidence="8" id="KW-0862">Zinc</keyword>
<evidence type="ECO:0000256" key="7">
    <source>
        <dbReference type="ARBA" id="ARBA00022840"/>
    </source>
</evidence>
<dbReference type="InterPro" id="IPR027417">
    <property type="entry name" value="P-loop_NTPase"/>
</dbReference>
<gene>
    <name evidence="8" type="primary">tdk</name>
    <name evidence="11" type="ORF">R9B83_00770</name>
</gene>
<evidence type="ECO:0000256" key="5">
    <source>
        <dbReference type="ARBA" id="ARBA00022741"/>
    </source>
</evidence>
<dbReference type="GeneID" id="94493399"/>
<evidence type="ECO:0000313" key="11">
    <source>
        <dbReference type="EMBL" id="WPB54094.1"/>
    </source>
</evidence>
<evidence type="ECO:0000256" key="9">
    <source>
        <dbReference type="RuleBase" id="RU000544"/>
    </source>
</evidence>
<dbReference type="Pfam" id="PF00265">
    <property type="entry name" value="TK"/>
    <property type="match status" value="1"/>
</dbReference>
<dbReference type="PANTHER" id="PTHR11441">
    <property type="entry name" value="THYMIDINE KINASE"/>
    <property type="match status" value="1"/>
</dbReference>
<keyword evidence="6 8" id="KW-0418">Kinase</keyword>
<comment type="subunit">
    <text evidence="8">Homotetramer.</text>
</comment>
<feature type="active site" description="Proton acceptor" evidence="8">
    <location>
        <position position="90"/>
    </location>
</feature>
<accession>A0ABZ0PAP9</accession>
<dbReference type="EMBL" id="CP137845">
    <property type="protein sequence ID" value="WPB54094.1"/>
    <property type="molecule type" value="Genomic_DNA"/>
</dbReference>
<evidence type="ECO:0000256" key="4">
    <source>
        <dbReference type="ARBA" id="ARBA00022679"/>
    </source>
</evidence>
<dbReference type="Gene3D" id="3.30.60.20">
    <property type="match status" value="1"/>
</dbReference>
<sequence>MYKNFNEGMIEVITGPMFSGKSEELLRRIRTLEYAKLKPLVIKPKFDIRFSDNEIVSRSGSRHKTIVLQNISEVYELLKNSEYKAIAIDEANFFGAELIEVAKNLANSGYLVIISGLDQDYLQRPFSPIPELLAMAERITKLQAVCIICQHAASTSFRKVKNNETNLLGDVNEYEARCRKCHNLGLKSQKNTK</sequence>
<feature type="binding site" evidence="8">
    <location>
        <position position="178"/>
    </location>
    <ligand>
        <name>Zn(2+)</name>
        <dbReference type="ChEBI" id="CHEBI:29105"/>
    </ligand>
</feature>
<organism evidence="11 12">
    <name type="scientific">Metamycoplasma equirhinis</name>
    <dbReference type="NCBI Taxonomy" id="92402"/>
    <lineage>
        <taxon>Bacteria</taxon>
        <taxon>Bacillati</taxon>
        <taxon>Mycoplasmatota</taxon>
        <taxon>Mycoplasmoidales</taxon>
        <taxon>Metamycoplasmataceae</taxon>
        <taxon>Metamycoplasma</taxon>
    </lineage>
</organism>
<feature type="binding site" evidence="8">
    <location>
        <position position="146"/>
    </location>
    <ligand>
        <name>Zn(2+)</name>
        <dbReference type="ChEBI" id="CHEBI:29105"/>
    </ligand>
</feature>
<evidence type="ECO:0000256" key="10">
    <source>
        <dbReference type="RuleBase" id="RU004165"/>
    </source>
</evidence>
<name>A0ABZ0PAP9_9BACT</name>
<feature type="binding site" evidence="8">
    <location>
        <position position="149"/>
    </location>
    <ligand>
        <name>Zn(2+)</name>
        <dbReference type="ChEBI" id="CHEBI:29105"/>
    </ligand>
</feature>
<dbReference type="RefSeq" id="WP_140031559.1">
    <property type="nucleotide sequence ID" value="NZ_AP027305.1"/>
</dbReference>
<keyword evidence="5 8" id="KW-0547">Nucleotide-binding</keyword>
<dbReference type="GO" id="GO:0004797">
    <property type="term" value="F:thymidine kinase activity"/>
    <property type="evidence" value="ECO:0007669"/>
    <property type="project" value="UniProtKB-EC"/>
</dbReference>
<comment type="catalytic activity">
    <reaction evidence="8 9">
        <text>thymidine + ATP = dTMP + ADP + H(+)</text>
        <dbReference type="Rhea" id="RHEA:19129"/>
        <dbReference type="ChEBI" id="CHEBI:15378"/>
        <dbReference type="ChEBI" id="CHEBI:17748"/>
        <dbReference type="ChEBI" id="CHEBI:30616"/>
        <dbReference type="ChEBI" id="CHEBI:63528"/>
        <dbReference type="ChEBI" id="CHEBI:456216"/>
        <dbReference type="EC" id="2.7.1.21"/>
    </reaction>
</comment>
<keyword evidence="3 8" id="KW-0237">DNA synthesis</keyword>
<keyword evidence="8" id="KW-0479">Metal-binding</keyword>
<evidence type="ECO:0000256" key="6">
    <source>
        <dbReference type="ARBA" id="ARBA00022777"/>
    </source>
</evidence>
<dbReference type="SUPFAM" id="SSF57716">
    <property type="entry name" value="Glucocorticoid receptor-like (DNA-binding domain)"/>
    <property type="match status" value="1"/>
</dbReference>
<keyword evidence="8" id="KW-0963">Cytoplasm</keyword>
<dbReference type="PIRSF" id="PIRSF035805">
    <property type="entry name" value="TK_cell"/>
    <property type="match status" value="1"/>
</dbReference>
<keyword evidence="4 8" id="KW-0808">Transferase</keyword>
<feature type="binding site" evidence="8">
    <location>
        <begin position="89"/>
        <end position="92"/>
    </location>
    <ligand>
        <name>ATP</name>
        <dbReference type="ChEBI" id="CHEBI:30616"/>
    </ligand>
</feature>
<dbReference type="EC" id="2.7.1.21" evidence="2 8"/>
<dbReference type="InterPro" id="IPR001267">
    <property type="entry name" value="Thymidine_kinase"/>
</dbReference>
<dbReference type="PANTHER" id="PTHR11441:SF0">
    <property type="entry name" value="THYMIDINE KINASE, CYTOSOLIC"/>
    <property type="match status" value="1"/>
</dbReference>
<comment type="subcellular location">
    <subcellularLocation>
        <location evidence="8">Cytoplasm</location>
    </subcellularLocation>
</comment>
<dbReference type="Gene3D" id="3.40.50.300">
    <property type="entry name" value="P-loop containing nucleotide triphosphate hydrolases"/>
    <property type="match status" value="1"/>
</dbReference>
<keyword evidence="7 8" id="KW-0067">ATP-binding</keyword>
<keyword evidence="12" id="KW-1185">Reference proteome</keyword>
<evidence type="ECO:0000313" key="12">
    <source>
        <dbReference type="Proteomes" id="UP001303601"/>
    </source>
</evidence>
<evidence type="ECO:0000256" key="2">
    <source>
        <dbReference type="ARBA" id="ARBA00012118"/>
    </source>
</evidence>
<comment type="similarity">
    <text evidence="1 8 10">Belongs to the thymidine kinase family.</text>
</comment>
<dbReference type="HAMAP" id="MF_00124">
    <property type="entry name" value="Thymidine_kinase"/>
    <property type="match status" value="1"/>
</dbReference>